<dbReference type="Gene3D" id="3.40.50.1820">
    <property type="entry name" value="alpha/beta hydrolase"/>
    <property type="match status" value="1"/>
</dbReference>
<dbReference type="InterPro" id="IPR000073">
    <property type="entry name" value="AB_hydrolase_1"/>
</dbReference>
<sequence length="371" mass="39307">MIRRTARTVAAVGLLTGLLIGFPATADASAPAARCRDLTVSVSLAHGQPARDRIWGRLCTPAHRPAATVQVLIPGLNYSHVYWDFPYQPGRYSYVRRANEAGYATFDLDRIGIGRSSHPAGDEVTLESNAYTIHQVVAALRGGAIAGRGFGTVVLVGHSYGSEIAKLESATYRDADALVLTGSAHTISATAQQGLAQLGQPVDQVPRLAAEVPAGDDGYVTVQDAQRPAFMYNVTDADPRVIALDIATKETNTLGELRTIGDANAPDVTAQITAPILIADGADDRLACAPDATDCTSAATLAAAERPFYPRSRVDALVIPRAGHAINLHRNADLAYRGVIAWTRHALGARTASEQSSRLGALNQGRGRRDE</sequence>
<dbReference type="RefSeq" id="WP_204061383.1">
    <property type="nucleotide sequence ID" value="NZ_BAAAGP010000048.1"/>
</dbReference>
<proteinExistence type="predicted"/>
<reference evidence="4 5" key="1">
    <citation type="submission" date="2021-01" db="EMBL/GenBank/DDBJ databases">
        <title>Whole genome shotgun sequence of Microbispora corallina NBRC 16416.</title>
        <authorList>
            <person name="Komaki H."/>
            <person name="Tamura T."/>
        </authorList>
    </citation>
    <scope>NUCLEOTIDE SEQUENCE [LARGE SCALE GENOMIC DNA]</scope>
    <source>
        <strain evidence="4 5">NBRC 16416</strain>
    </source>
</reference>
<dbReference type="InterPro" id="IPR050266">
    <property type="entry name" value="AB_hydrolase_sf"/>
</dbReference>
<evidence type="ECO:0000313" key="5">
    <source>
        <dbReference type="Proteomes" id="UP000603904"/>
    </source>
</evidence>
<dbReference type="InterPro" id="IPR029058">
    <property type="entry name" value="AB_hydrolase_fold"/>
</dbReference>
<dbReference type="PANTHER" id="PTHR43798">
    <property type="entry name" value="MONOACYLGLYCEROL LIPASE"/>
    <property type="match status" value="1"/>
</dbReference>
<evidence type="ECO:0000313" key="4">
    <source>
        <dbReference type="EMBL" id="GIH44383.1"/>
    </source>
</evidence>
<dbReference type="PANTHER" id="PTHR43798:SF31">
    <property type="entry name" value="AB HYDROLASE SUPERFAMILY PROTEIN YCLE"/>
    <property type="match status" value="1"/>
</dbReference>
<evidence type="ECO:0000259" key="3">
    <source>
        <dbReference type="Pfam" id="PF12697"/>
    </source>
</evidence>
<protein>
    <submittedName>
        <fullName evidence="4">Alpha/beta hydrolase</fullName>
    </submittedName>
</protein>
<dbReference type="Proteomes" id="UP000603904">
    <property type="component" value="Unassembled WGS sequence"/>
</dbReference>
<feature type="signal peptide" evidence="2">
    <location>
        <begin position="1"/>
        <end position="26"/>
    </location>
</feature>
<comment type="caution">
    <text evidence="4">The sequence shown here is derived from an EMBL/GenBank/DDBJ whole genome shotgun (WGS) entry which is preliminary data.</text>
</comment>
<accession>A0ABQ4GBD9</accession>
<feature type="domain" description="AB hydrolase-1" evidence="3">
    <location>
        <begin position="71"/>
        <end position="334"/>
    </location>
</feature>
<feature type="chain" id="PRO_5046773999" evidence="2">
    <location>
        <begin position="27"/>
        <end position="371"/>
    </location>
</feature>
<dbReference type="EMBL" id="BOOC01000058">
    <property type="protein sequence ID" value="GIH44383.1"/>
    <property type="molecule type" value="Genomic_DNA"/>
</dbReference>
<gene>
    <name evidence="4" type="ORF">Mco01_73830</name>
</gene>
<keyword evidence="1 4" id="KW-0378">Hydrolase</keyword>
<evidence type="ECO:0000256" key="1">
    <source>
        <dbReference type="ARBA" id="ARBA00022801"/>
    </source>
</evidence>
<dbReference type="Pfam" id="PF12697">
    <property type="entry name" value="Abhydrolase_6"/>
    <property type="match status" value="1"/>
</dbReference>
<name>A0ABQ4GBD9_9ACTN</name>
<dbReference type="SUPFAM" id="SSF53474">
    <property type="entry name" value="alpha/beta-Hydrolases"/>
    <property type="match status" value="1"/>
</dbReference>
<keyword evidence="5" id="KW-1185">Reference proteome</keyword>
<keyword evidence="2" id="KW-0732">Signal</keyword>
<organism evidence="4 5">
    <name type="scientific">Microbispora corallina</name>
    <dbReference type="NCBI Taxonomy" id="83302"/>
    <lineage>
        <taxon>Bacteria</taxon>
        <taxon>Bacillati</taxon>
        <taxon>Actinomycetota</taxon>
        <taxon>Actinomycetes</taxon>
        <taxon>Streptosporangiales</taxon>
        <taxon>Streptosporangiaceae</taxon>
        <taxon>Microbispora</taxon>
    </lineage>
</organism>
<dbReference type="GO" id="GO:0016787">
    <property type="term" value="F:hydrolase activity"/>
    <property type="evidence" value="ECO:0007669"/>
    <property type="project" value="UniProtKB-KW"/>
</dbReference>
<evidence type="ECO:0000256" key="2">
    <source>
        <dbReference type="SAM" id="SignalP"/>
    </source>
</evidence>